<dbReference type="AlphaFoldDB" id="A0A0W8FVI2"/>
<protein>
    <recommendedName>
        <fullName evidence="1">VPS10 domain-containing protein</fullName>
    </recommendedName>
</protein>
<dbReference type="InterPro" id="IPR006581">
    <property type="entry name" value="VPS10"/>
</dbReference>
<gene>
    <name evidence="2" type="ORF">ASZ90_005342</name>
</gene>
<dbReference type="GO" id="GO:0010411">
    <property type="term" value="P:xyloglucan metabolic process"/>
    <property type="evidence" value="ECO:0007669"/>
    <property type="project" value="TreeGrafter"/>
</dbReference>
<reference evidence="2" key="1">
    <citation type="journal article" date="2015" name="Proc. Natl. Acad. Sci. U.S.A.">
        <title>Networks of energetic and metabolic interactions define dynamics in microbial communities.</title>
        <authorList>
            <person name="Embree M."/>
            <person name="Liu J.K."/>
            <person name="Al-Bassam M.M."/>
            <person name="Zengler K."/>
        </authorList>
    </citation>
    <scope>NUCLEOTIDE SEQUENCE</scope>
</reference>
<organism evidence="2">
    <name type="scientific">hydrocarbon metagenome</name>
    <dbReference type="NCBI Taxonomy" id="938273"/>
    <lineage>
        <taxon>unclassified sequences</taxon>
        <taxon>metagenomes</taxon>
        <taxon>ecological metagenomes</taxon>
    </lineage>
</organism>
<evidence type="ECO:0000313" key="2">
    <source>
        <dbReference type="EMBL" id="KUG24849.1"/>
    </source>
</evidence>
<dbReference type="SUPFAM" id="SSF110296">
    <property type="entry name" value="Oligoxyloglucan reducing end-specific cellobiohydrolase"/>
    <property type="match status" value="2"/>
</dbReference>
<dbReference type="InterPro" id="IPR026444">
    <property type="entry name" value="Secre_tail"/>
</dbReference>
<dbReference type="PANTHER" id="PTHR43739">
    <property type="entry name" value="XYLOGLUCANASE (EUROFUNG)"/>
    <property type="match status" value="1"/>
</dbReference>
<name>A0A0W8FVI2_9ZZZZ</name>
<dbReference type="NCBIfam" id="TIGR04183">
    <property type="entry name" value="Por_Secre_tail"/>
    <property type="match status" value="1"/>
</dbReference>
<dbReference type="SMART" id="SM00602">
    <property type="entry name" value="VPS10"/>
    <property type="match status" value="1"/>
</dbReference>
<dbReference type="Pfam" id="PF25852">
    <property type="entry name" value="DUF6242_C"/>
    <property type="match status" value="1"/>
</dbReference>
<dbReference type="InterPro" id="IPR015943">
    <property type="entry name" value="WD40/YVTN_repeat-like_dom_sf"/>
</dbReference>
<dbReference type="InterPro" id="IPR036278">
    <property type="entry name" value="Sialidase_sf"/>
</dbReference>
<dbReference type="GO" id="GO:0016020">
    <property type="term" value="C:membrane"/>
    <property type="evidence" value="ECO:0007669"/>
    <property type="project" value="InterPro"/>
</dbReference>
<dbReference type="Gene3D" id="2.60.40.4070">
    <property type="match status" value="1"/>
</dbReference>
<sequence length="708" mass="78481">MKFISFQKYLVTLFLFSVGFSTLAQEVLWEQTNGPITGTVTLIESSSVEEELWCLANNRFYKSIDNGKSWNTTNLPNRDIATFTISENGSIYAASIIYCTLDCFQSGIFYSDDNGESWRTIQIGSPDNTVSLFTTGAQGRVFAYTSNGLYYSDSGANLWSEINLDSSRVWLRTLSSRNNGIVAGVTNNSTYLSLNNGQTWAKYPYLYPSINPSDLYINTLAIYNETILFGLGYTSLYRSTDSGQTWEELTLPITPDDFYNIQITEEGQVLVGTDIGAFASWDIGDTWSRIFPYNSIVYTFTQNHENELLVGTSDAVYRRKVDTNWVRSSEGIIENQVTELIRLNNGNLLAGTFYDGLFRTSDGGQNWEQLNFFVSTSFESIIEIPGGEVALGVIGYPGLYLSEDGLTKWSPVDLTNIGSLTRGSDSTLFAGLVGRLTHGVYRSVDLGATWTEVGLESEEINELATDEFGIIYAGTLGNGVFRSEDNGETWEQTGLQGENIRALTTDSGELIFAGTITGSIFRSDDGGDNWENVYSDEKIVSDFGILSNGLIFAGTGSGVYISTDNGFSWQDYSAGLPEESYQISLEYDSQGYLYAGTWGDGVFRTVSPIVSSINEEQENRPKDFALMQNYPNPFNSSTTISFNLPNTTKISLTIYDALGREVAIAASGNFSSGYHNIIWDAKQLSSGVYFYQLQAGDYWEIKRMILLK</sequence>
<dbReference type="PANTHER" id="PTHR43739:SF5">
    <property type="entry name" value="EXO-ALPHA-SIALIDASE"/>
    <property type="match status" value="1"/>
</dbReference>
<accession>A0A0W8FVI2</accession>
<proteinExistence type="predicted"/>
<dbReference type="CDD" id="cd15482">
    <property type="entry name" value="Sialidase_non-viral"/>
    <property type="match status" value="2"/>
</dbReference>
<dbReference type="Gene3D" id="2.130.10.10">
    <property type="entry name" value="YVTN repeat-like/Quinoprotein amine dehydrogenase"/>
    <property type="match status" value="5"/>
</dbReference>
<dbReference type="InterPro" id="IPR052025">
    <property type="entry name" value="Xyloglucanase_GH74"/>
</dbReference>
<comment type="caution">
    <text evidence="2">The sequence shown here is derived from an EMBL/GenBank/DDBJ whole genome shotgun (WGS) entry which is preliminary data.</text>
</comment>
<feature type="domain" description="VPS10" evidence="1">
    <location>
        <begin position="49"/>
        <end position="601"/>
    </location>
</feature>
<dbReference type="EMBL" id="LNQE01000811">
    <property type="protein sequence ID" value="KUG24849.1"/>
    <property type="molecule type" value="Genomic_DNA"/>
</dbReference>
<dbReference type="SUPFAM" id="SSF50939">
    <property type="entry name" value="Sialidases"/>
    <property type="match status" value="1"/>
</dbReference>
<dbReference type="InterPro" id="IPR058667">
    <property type="entry name" value="DUF6242_C"/>
</dbReference>
<dbReference type="Pfam" id="PF18962">
    <property type="entry name" value="Por_Secre_tail"/>
    <property type="match status" value="1"/>
</dbReference>
<evidence type="ECO:0000259" key="1">
    <source>
        <dbReference type="SMART" id="SM00602"/>
    </source>
</evidence>